<dbReference type="GO" id="GO:0019212">
    <property type="term" value="F:phosphatase inhibitor activity"/>
    <property type="evidence" value="ECO:0007669"/>
    <property type="project" value="TreeGrafter"/>
</dbReference>
<evidence type="ECO:0000313" key="4">
    <source>
        <dbReference type="Proteomes" id="UP000664534"/>
    </source>
</evidence>
<name>A0A8H3J831_9LECA</name>
<feature type="compositionally biased region" description="Pro residues" evidence="1">
    <location>
        <begin position="471"/>
        <end position="490"/>
    </location>
</feature>
<dbReference type="InterPro" id="IPR024325">
    <property type="entry name" value="DUF3835"/>
</dbReference>
<evidence type="ECO:0000256" key="1">
    <source>
        <dbReference type="SAM" id="MobiDB-lite"/>
    </source>
</evidence>
<feature type="compositionally biased region" description="Basic and acidic residues" evidence="1">
    <location>
        <begin position="183"/>
        <end position="192"/>
    </location>
</feature>
<feature type="region of interest" description="Disordered" evidence="1">
    <location>
        <begin position="364"/>
        <end position="393"/>
    </location>
</feature>
<reference evidence="3" key="1">
    <citation type="submission" date="2021-03" db="EMBL/GenBank/DDBJ databases">
        <authorList>
            <person name="Tagirdzhanova G."/>
        </authorList>
    </citation>
    <scope>NUCLEOTIDE SEQUENCE</scope>
</reference>
<evidence type="ECO:0000259" key="2">
    <source>
        <dbReference type="Pfam" id="PF12927"/>
    </source>
</evidence>
<dbReference type="GO" id="GO:0000122">
    <property type="term" value="P:negative regulation of transcription by RNA polymerase II"/>
    <property type="evidence" value="ECO:0007669"/>
    <property type="project" value="TreeGrafter"/>
</dbReference>
<dbReference type="PANTHER" id="PTHR15111:SF0">
    <property type="entry name" value="UNCONVENTIONAL PREFOLDIN RPB5 INTERACTOR 1"/>
    <property type="match status" value="1"/>
</dbReference>
<dbReference type="GO" id="GO:0003714">
    <property type="term" value="F:transcription corepressor activity"/>
    <property type="evidence" value="ECO:0007669"/>
    <property type="project" value="TreeGrafter"/>
</dbReference>
<dbReference type="Pfam" id="PF12927">
    <property type="entry name" value="DUF3835"/>
    <property type="match status" value="1"/>
</dbReference>
<dbReference type="InterPro" id="IPR052255">
    <property type="entry name" value="RNA_pol_II_subunit5-mediator"/>
</dbReference>
<feature type="region of interest" description="Disordered" evidence="1">
    <location>
        <begin position="468"/>
        <end position="516"/>
    </location>
</feature>
<proteinExistence type="predicted"/>
<comment type="caution">
    <text evidence="3">The sequence shown here is derived from an EMBL/GenBank/DDBJ whole genome shotgun (WGS) entry which is preliminary data.</text>
</comment>
<evidence type="ECO:0000313" key="3">
    <source>
        <dbReference type="EMBL" id="CAF9942384.1"/>
    </source>
</evidence>
<gene>
    <name evidence="3" type="ORF">IMSHALPRED_003650</name>
</gene>
<feature type="compositionally biased region" description="Polar residues" evidence="1">
    <location>
        <begin position="193"/>
        <end position="204"/>
    </location>
</feature>
<dbReference type="Proteomes" id="UP000664534">
    <property type="component" value="Unassembled WGS sequence"/>
</dbReference>
<feature type="region of interest" description="Disordered" evidence="1">
    <location>
        <begin position="539"/>
        <end position="565"/>
    </location>
</feature>
<dbReference type="Pfam" id="PF13758">
    <property type="entry name" value="Prefoldin_3"/>
    <property type="match status" value="1"/>
</dbReference>
<dbReference type="OrthoDB" id="21413at2759"/>
<protein>
    <recommendedName>
        <fullName evidence="2">DUF3835 domain-containing protein</fullName>
    </recommendedName>
</protein>
<dbReference type="InterPro" id="IPR039553">
    <property type="entry name" value="Prefoldin-like"/>
</dbReference>
<feature type="compositionally biased region" description="Polar residues" evidence="1">
    <location>
        <begin position="493"/>
        <end position="509"/>
    </location>
</feature>
<organism evidence="3 4">
    <name type="scientific">Imshaugia aleurites</name>
    <dbReference type="NCBI Taxonomy" id="172621"/>
    <lineage>
        <taxon>Eukaryota</taxon>
        <taxon>Fungi</taxon>
        <taxon>Dikarya</taxon>
        <taxon>Ascomycota</taxon>
        <taxon>Pezizomycotina</taxon>
        <taxon>Lecanoromycetes</taxon>
        <taxon>OSLEUM clade</taxon>
        <taxon>Lecanoromycetidae</taxon>
        <taxon>Lecanorales</taxon>
        <taxon>Lecanorineae</taxon>
        <taxon>Parmeliaceae</taxon>
        <taxon>Imshaugia</taxon>
    </lineage>
</organism>
<dbReference type="PANTHER" id="PTHR15111">
    <property type="entry name" value="RNA POLYMERASE II SUBUNIT 5-MEDIATING PROTEIN NNX3"/>
    <property type="match status" value="1"/>
</dbReference>
<feature type="compositionally biased region" description="Basic and acidic residues" evidence="1">
    <location>
        <begin position="224"/>
        <end position="238"/>
    </location>
</feature>
<feature type="domain" description="DUF3835" evidence="2">
    <location>
        <begin position="496"/>
        <end position="572"/>
    </location>
</feature>
<dbReference type="GO" id="GO:0003682">
    <property type="term" value="F:chromatin binding"/>
    <property type="evidence" value="ECO:0007669"/>
    <property type="project" value="TreeGrafter"/>
</dbReference>
<accession>A0A8H3J831</accession>
<dbReference type="EMBL" id="CAJPDT010000184">
    <property type="protein sequence ID" value="CAF9942384.1"/>
    <property type="molecule type" value="Genomic_DNA"/>
</dbReference>
<dbReference type="AlphaFoldDB" id="A0A8H3J831"/>
<keyword evidence="4" id="KW-1185">Reference proteome</keyword>
<feature type="region of interest" description="Disordered" evidence="1">
    <location>
        <begin position="183"/>
        <end position="251"/>
    </location>
</feature>
<sequence length="585" mass="64831">MAENGIKVRDSLADLERYRLQLEQNVTKLRASLRHWQTWEIEYEGIKEETLELGEVHSCSDLENIGDAQNELLTPKERTLLLLDDKGNVRERQQVIGLLSRRIDYVQQNIRTISSLLNTAQEKYAATQVLSQPEVRNEDGLPLKEIHEELDDEGNVISSSISEPGQAAPQILESLRNAGVKDLPSKAKDEGHSAQNSGKTQQALPNKGSKADTAEINPNTARTESSHSSETKAGEVRKPRNTRKSVSFTADTKTESLLEHKSKTKIPIIKPVDPVIPKDEPTEDETLRLKPVIAVDEPLRAEALPQQSIISENEPPKEETLRRQPVIPANESAEDAALRRQMIQYSMSEVNNIVAEMNLDDEASNASYSDAGSEEVPDDSSLDEDEDKFGRTKRRVLSDDYLAEMRALEQKLNAKAIQNVGPNAPLEASTLASDHEIEEQTPMQSKSNSATNPPATKAVRFAEELDIQSPPSQPALPPAPTQTPQPPPKPKPTHSNTIIERPYTTTSTHPPEPDEYDPALLQQQVRTEYHELRNRMIQRQGGFTDPGDRAEVPLSEAEGGPKKMSRFKAARLGTGGLLKGMGHCS</sequence>
<feature type="compositionally biased region" description="Acidic residues" evidence="1">
    <location>
        <begin position="372"/>
        <end position="387"/>
    </location>
</feature>